<evidence type="ECO:0000313" key="2">
    <source>
        <dbReference type="Proteomes" id="UP000317036"/>
    </source>
</evidence>
<dbReference type="OrthoDB" id="1739831at2"/>
<name>A0A559KB28_9BACL</name>
<dbReference type="RefSeq" id="WP_144847715.1">
    <property type="nucleotide sequence ID" value="NZ_VNJI01000015.1"/>
</dbReference>
<keyword evidence="1" id="KW-0969">Cilium</keyword>
<comment type="caution">
    <text evidence="1">The sequence shown here is derived from an EMBL/GenBank/DDBJ whole genome shotgun (WGS) entry which is preliminary data.</text>
</comment>
<protein>
    <submittedName>
        <fullName evidence="1">Flagellar protein</fullName>
    </submittedName>
</protein>
<keyword evidence="2" id="KW-1185">Reference proteome</keyword>
<dbReference type="AlphaFoldDB" id="A0A559KB28"/>
<organism evidence="1 2">
    <name type="scientific">Paenibacillus cremeus</name>
    <dbReference type="NCBI Taxonomy" id="2163881"/>
    <lineage>
        <taxon>Bacteria</taxon>
        <taxon>Bacillati</taxon>
        <taxon>Bacillota</taxon>
        <taxon>Bacilli</taxon>
        <taxon>Bacillales</taxon>
        <taxon>Paenibacillaceae</taxon>
        <taxon>Paenibacillus</taxon>
    </lineage>
</organism>
<dbReference type="Proteomes" id="UP000317036">
    <property type="component" value="Unassembled WGS sequence"/>
</dbReference>
<keyword evidence="1" id="KW-0282">Flagellum</keyword>
<dbReference type="EMBL" id="VNJI01000015">
    <property type="protein sequence ID" value="TVY09330.1"/>
    <property type="molecule type" value="Genomic_DNA"/>
</dbReference>
<accession>A0A559KB28</accession>
<reference evidence="1 2" key="1">
    <citation type="submission" date="2019-07" db="EMBL/GenBank/DDBJ databases">
        <authorList>
            <person name="Kim J."/>
        </authorList>
    </citation>
    <scope>NUCLEOTIDE SEQUENCE [LARGE SCALE GENOMIC DNA]</scope>
    <source>
        <strain evidence="1 2">JC52</strain>
    </source>
</reference>
<evidence type="ECO:0000313" key="1">
    <source>
        <dbReference type="EMBL" id="TVY09330.1"/>
    </source>
</evidence>
<sequence>MSINVANCDRCGKVYLKNIHGICTNCIKDIELQYEKCLKFLREARSCSIQELSDATEVSVKQITKFIREGRISIRNNPNMAYACEACGASIRENILCEPCRSKLSKEAGYLNEIEMRKQERLDKENQVSFKIIDRLQDRNK</sequence>
<keyword evidence="1" id="KW-0966">Cell projection</keyword>
<gene>
    <name evidence="1" type="ORF">FPZ49_14185</name>
</gene>
<proteinExistence type="predicted"/>